<evidence type="ECO:0000259" key="7">
    <source>
        <dbReference type="Pfam" id="PF08281"/>
    </source>
</evidence>
<dbReference type="InterPro" id="IPR036388">
    <property type="entry name" value="WH-like_DNA-bd_sf"/>
</dbReference>
<accession>A0ABU5J125</accession>
<dbReference type="NCBIfam" id="TIGR02937">
    <property type="entry name" value="sigma70-ECF"/>
    <property type="match status" value="1"/>
</dbReference>
<feature type="domain" description="RNA polymerase sigma factor 70 region 4 type 2" evidence="7">
    <location>
        <begin position="117"/>
        <end position="169"/>
    </location>
</feature>
<dbReference type="PANTHER" id="PTHR43133:SF8">
    <property type="entry name" value="RNA POLYMERASE SIGMA FACTOR HI_1459-RELATED"/>
    <property type="match status" value="1"/>
</dbReference>
<comment type="similarity">
    <text evidence="1">Belongs to the sigma-70 factor family. ECF subfamily.</text>
</comment>
<dbReference type="SUPFAM" id="SSF88659">
    <property type="entry name" value="Sigma3 and sigma4 domains of RNA polymerase sigma factors"/>
    <property type="match status" value="1"/>
</dbReference>
<dbReference type="EMBL" id="JAXOFX010000010">
    <property type="protein sequence ID" value="MDZ5473108.1"/>
    <property type="molecule type" value="Genomic_DNA"/>
</dbReference>
<dbReference type="Gene3D" id="1.10.1740.10">
    <property type="match status" value="1"/>
</dbReference>
<dbReference type="InterPro" id="IPR039425">
    <property type="entry name" value="RNA_pol_sigma-70-like"/>
</dbReference>
<keyword evidence="3" id="KW-0731">Sigma factor</keyword>
<dbReference type="InterPro" id="IPR014284">
    <property type="entry name" value="RNA_pol_sigma-70_dom"/>
</dbReference>
<keyword evidence="4" id="KW-0238">DNA-binding</keyword>
<dbReference type="Proteomes" id="UP001290455">
    <property type="component" value="Unassembled WGS sequence"/>
</dbReference>
<comment type="caution">
    <text evidence="8">The sequence shown here is derived from an EMBL/GenBank/DDBJ whole genome shotgun (WGS) entry which is preliminary data.</text>
</comment>
<evidence type="ECO:0000259" key="6">
    <source>
        <dbReference type="Pfam" id="PF04542"/>
    </source>
</evidence>
<evidence type="ECO:0000256" key="3">
    <source>
        <dbReference type="ARBA" id="ARBA00023082"/>
    </source>
</evidence>
<evidence type="ECO:0000256" key="4">
    <source>
        <dbReference type="ARBA" id="ARBA00023125"/>
    </source>
</evidence>
<organism evidence="8 9">
    <name type="scientific">Robertmurraya mangrovi</name>
    <dbReference type="NCBI Taxonomy" id="3098077"/>
    <lineage>
        <taxon>Bacteria</taxon>
        <taxon>Bacillati</taxon>
        <taxon>Bacillota</taxon>
        <taxon>Bacilli</taxon>
        <taxon>Bacillales</taxon>
        <taxon>Bacillaceae</taxon>
        <taxon>Robertmurraya</taxon>
    </lineage>
</organism>
<name>A0ABU5J125_9BACI</name>
<sequence length="179" mass="21253">MRITEENVIQQIKVKNEKALTFIIQQYGGLIHSVIHHHLNQSREDQEECLDDVLLSIWSHIDSYNSSKNTFKNWVAAVTKYKAIDYQRKHLKQLEKQFTVSEVEDSMISRKEDALKRDVHSLLEQLSTDDRQLFERYYLQSQSSSEIAKDLNVKESWIYNRLSRGRKKLRHFLTQNNEG</sequence>
<reference evidence="8 9" key="1">
    <citation type="submission" date="2023-11" db="EMBL/GenBank/DDBJ databases">
        <title>Bacillus jintuensis, isolated from a mudflat on the Beibu Gulf coast.</title>
        <authorList>
            <person name="Li M."/>
        </authorList>
    </citation>
    <scope>NUCLEOTIDE SEQUENCE [LARGE SCALE GENOMIC DNA]</scope>
    <source>
        <strain evidence="8 9">31A1R</strain>
    </source>
</reference>
<evidence type="ECO:0000256" key="1">
    <source>
        <dbReference type="ARBA" id="ARBA00010641"/>
    </source>
</evidence>
<proteinExistence type="inferred from homology"/>
<dbReference type="Pfam" id="PF08281">
    <property type="entry name" value="Sigma70_r4_2"/>
    <property type="match status" value="1"/>
</dbReference>
<dbReference type="InterPro" id="IPR013325">
    <property type="entry name" value="RNA_pol_sigma_r2"/>
</dbReference>
<feature type="domain" description="RNA polymerase sigma-70 region 2" evidence="6">
    <location>
        <begin position="24"/>
        <end position="90"/>
    </location>
</feature>
<protein>
    <submittedName>
        <fullName evidence="8">Sigma-70 family RNA polymerase sigma factor</fullName>
    </submittedName>
</protein>
<dbReference type="RefSeq" id="WP_322447408.1">
    <property type="nucleotide sequence ID" value="NZ_JAXOFX010000010.1"/>
</dbReference>
<dbReference type="SUPFAM" id="SSF88946">
    <property type="entry name" value="Sigma2 domain of RNA polymerase sigma factors"/>
    <property type="match status" value="1"/>
</dbReference>
<keyword evidence="2" id="KW-0805">Transcription regulation</keyword>
<dbReference type="CDD" id="cd06171">
    <property type="entry name" value="Sigma70_r4"/>
    <property type="match status" value="1"/>
</dbReference>
<evidence type="ECO:0000313" key="9">
    <source>
        <dbReference type="Proteomes" id="UP001290455"/>
    </source>
</evidence>
<evidence type="ECO:0000313" key="8">
    <source>
        <dbReference type="EMBL" id="MDZ5473108.1"/>
    </source>
</evidence>
<keyword evidence="9" id="KW-1185">Reference proteome</keyword>
<gene>
    <name evidence="8" type="ORF">SM124_15420</name>
</gene>
<keyword evidence="5" id="KW-0804">Transcription</keyword>
<dbReference type="PANTHER" id="PTHR43133">
    <property type="entry name" value="RNA POLYMERASE ECF-TYPE SIGMA FACTO"/>
    <property type="match status" value="1"/>
</dbReference>
<dbReference type="InterPro" id="IPR013324">
    <property type="entry name" value="RNA_pol_sigma_r3/r4-like"/>
</dbReference>
<dbReference type="Pfam" id="PF04542">
    <property type="entry name" value="Sigma70_r2"/>
    <property type="match status" value="1"/>
</dbReference>
<evidence type="ECO:0000256" key="5">
    <source>
        <dbReference type="ARBA" id="ARBA00023163"/>
    </source>
</evidence>
<dbReference type="InterPro" id="IPR013249">
    <property type="entry name" value="RNA_pol_sigma70_r4_t2"/>
</dbReference>
<evidence type="ECO:0000256" key="2">
    <source>
        <dbReference type="ARBA" id="ARBA00023015"/>
    </source>
</evidence>
<dbReference type="InterPro" id="IPR007627">
    <property type="entry name" value="RNA_pol_sigma70_r2"/>
</dbReference>
<dbReference type="Gene3D" id="1.10.10.10">
    <property type="entry name" value="Winged helix-like DNA-binding domain superfamily/Winged helix DNA-binding domain"/>
    <property type="match status" value="1"/>
</dbReference>